<dbReference type="Pfam" id="PF14223">
    <property type="entry name" value="Retrotran_gag_2"/>
    <property type="match status" value="1"/>
</dbReference>
<reference evidence="1 2" key="1">
    <citation type="submission" date="2015-08" db="EMBL/GenBank/DDBJ databases">
        <title>Next Generation Sequencing and Analysis of the Genome of Puccinia sorghi L Schw, the Causal Agent of Maize Common Rust.</title>
        <authorList>
            <person name="Rochi L."/>
            <person name="Burguener G."/>
            <person name="Darino M."/>
            <person name="Turjanski A."/>
            <person name="Kreff E."/>
            <person name="Dieguez M.J."/>
            <person name="Sacco F."/>
        </authorList>
    </citation>
    <scope>NUCLEOTIDE SEQUENCE [LARGE SCALE GENOMIC DNA]</scope>
    <source>
        <strain evidence="1 2">RO10H11247</strain>
    </source>
</reference>
<evidence type="ECO:0000313" key="2">
    <source>
        <dbReference type="Proteomes" id="UP000037035"/>
    </source>
</evidence>
<proteinExistence type="predicted"/>
<dbReference type="AlphaFoldDB" id="A0A0L6V9D3"/>
<comment type="caution">
    <text evidence="1">The sequence shown here is derived from an EMBL/GenBank/DDBJ whole genome shotgun (WGS) entry which is preliminary data.</text>
</comment>
<dbReference type="OrthoDB" id="2505356at2759"/>
<keyword evidence="2" id="KW-1185">Reference proteome</keyword>
<dbReference type="VEuPathDB" id="FungiDB:VP01_2221g1"/>
<dbReference type="EMBL" id="LAVV01007083">
    <property type="protein sequence ID" value="KNZ57172.1"/>
    <property type="molecule type" value="Genomic_DNA"/>
</dbReference>
<accession>A0A0L6V9D3</accession>
<sequence>MMWMKAKLFELDAWDIVNGVAVKPEKTKEQSTWTKKNQLAYAEIIDHLNADNMAFVGGAMPETHEFDGQYFCNLLKSKYAADNNVAKFAALEMFLGIKYTSIGSFLSLIWAAKQKLILAGMDLGNKRKNLMALAKLPCDCFQSFRDVVAMGFSSETFESLLHRLENYSVQNKIAADKDQILEPEALLMTLTLDQFNFPHFQKPFKICSHCQKTGHTADSCY</sequence>
<organism evidence="1 2">
    <name type="scientific">Puccinia sorghi</name>
    <dbReference type="NCBI Taxonomy" id="27349"/>
    <lineage>
        <taxon>Eukaryota</taxon>
        <taxon>Fungi</taxon>
        <taxon>Dikarya</taxon>
        <taxon>Basidiomycota</taxon>
        <taxon>Pucciniomycotina</taxon>
        <taxon>Pucciniomycetes</taxon>
        <taxon>Pucciniales</taxon>
        <taxon>Pucciniaceae</taxon>
        <taxon>Puccinia</taxon>
    </lineage>
</organism>
<protein>
    <submittedName>
        <fullName evidence="1">Uncharacterized protein</fullName>
    </submittedName>
</protein>
<gene>
    <name evidence="1" type="ORF">VP01_2221g1</name>
</gene>
<name>A0A0L6V9D3_9BASI</name>
<dbReference type="Proteomes" id="UP000037035">
    <property type="component" value="Unassembled WGS sequence"/>
</dbReference>
<evidence type="ECO:0000313" key="1">
    <source>
        <dbReference type="EMBL" id="KNZ57172.1"/>
    </source>
</evidence>